<evidence type="ECO:0000256" key="4">
    <source>
        <dbReference type="ARBA" id="ARBA00022989"/>
    </source>
</evidence>
<dbReference type="NCBIfam" id="TIGR01297">
    <property type="entry name" value="CDF"/>
    <property type="match status" value="1"/>
</dbReference>
<keyword evidence="5 6" id="KW-0472">Membrane</keyword>
<dbReference type="InterPro" id="IPR027470">
    <property type="entry name" value="Cation_efflux_CTD"/>
</dbReference>
<evidence type="ECO:0000256" key="6">
    <source>
        <dbReference type="SAM" id="Phobius"/>
    </source>
</evidence>
<protein>
    <submittedName>
        <fullName evidence="9">Ferrous-iron efflux pump FieF</fullName>
    </submittedName>
</protein>
<dbReference type="SUPFAM" id="SSF160240">
    <property type="entry name" value="Cation efflux protein cytoplasmic domain-like"/>
    <property type="match status" value="1"/>
</dbReference>
<dbReference type="Gene3D" id="3.30.70.1350">
    <property type="entry name" value="Cation efflux protein, cytoplasmic domain"/>
    <property type="match status" value="1"/>
</dbReference>
<comment type="caution">
    <text evidence="9">The sequence shown here is derived from an EMBL/GenBank/DDBJ whole genome shotgun (WGS) entry which is preliminary data.</text>
</comment>
<organism evidence="9">
    <name type="scientific">bioreactor metagenome</name>
    <dbReference type="NCBI Taxonomy" id="1076179"/>
    <lineage>
        <taxon>unclassified sequences</taxon>
        <taxon>metagenomes</taxon>
        <taxon>ecological metagenomes</taxon>
    </lineage>
</organism>
<dbReference type="Pfam" id="PF01545">
    <property type="entry name" value="Cation_efflux"/>
    <property type="match status" value="1"/>
</dbReference>
<dbReference type="Pfam" id="PF16916">
    <property type="entry name" value="ZT_dimer"/>
    <property type="match status" value="1"/>
</dbReference>
<proteinExistence type="predicted"/>
<feature type="domain" description="Cation efflux protein transmembrane" evidence="7">
    <location>
        <begin position="1"/>
        <end position="170"/>
    </location>
</feature>
<dbReference type="GO" id="GO:0016020">
    <property type="term" value="C:membrane"/>
    <property type="evidence" value="ECO:0007669"/>
    <property type="project" value="UniProtKB-SubCell"/>
</dbReference>
<keyword evidence="2" id="KW-0813">Transport</keyword>
<gene>
    <name evidence="9" type="primary">fieF_25</name>
    <name evidence="9" type="ORF">SDC9_98738</name>
</gene>
<feature type="transmembrane region" description="Helical" evidence="6">
    <location>
        <begin position="119"/>
        <end position="138"/>
    </location>
</feature>
<dbReference type="Gene3D" id="1.20.1510.10">
    <property type="entry name" value="Cation efflux protein transmembrane domain"/>
    <property type="match status" value="1"/>
</dbReference>
<feature type="transmembrane region" description="Helical" evidence="6">
    <location>
        <begin position="42"/>
        <end position="62"/>
    </location>
</feature>
<dbReference type="PANTHER" id="PTHR43840:SF15">
    <property type="entry name" value="MITOCHONDRIAL METAL TRANSPORTER 1-RELATED"/>
    <property type="match status" value="1"/>
</dbReference>
<dbReference type="PANTHER" id="PTHR43840">
    <property type="entry name" value="MITOCHONDRIAL METAL TRANSPORTER 1-RELATED"/>
    <property type="match status" value="1"/>
</dbReference>
<dbReference type="InterPro" id="IPR002524">
    <property type="entry name" value="Cation_efflux"/>
</dbReference>
<keyword evidence="3 6" id="KW-0812">Transmembrane</keyword>
<dbReference type="EMBL" id="VSSQ01013662">
    <property type="protein sequence ID" value="MPM51985.1"/>
    <property type="molecule type" value="Genomic_DNA"/>
</dbReference>
<comment type="subcellular location">
    <subcellularLocation>
        <location evidence="1">Membrane</location>
        <topology evidence="1">Multi-pass membrane protein</topology>
    </subcellularLocation>
</comment>
<evidence type="ECO:0000256" key="1">
    <source>
        <dbReference type="ARBA" id="ARBA00004141"/>
    </source>
</evidence>
<evidence type="ECO:0000256" key="3">
    <source>
        <dbReference type="ARBA" id="ARBA00022692"/>
    </source>
</evidence>
<dbReference type="InterPro" id="IPR036837">
    <property type="entry name" value="Cation_efflux_CTD_sf"/>
</dbReference>
<evidence type="ECO:0000256" key="5">
    <source>
        <dbReference type="ARBA" id="ARBA00023136"/>
    </source>
</evidence>
<reference evidence="9" key="1">
    <citation type="submission" date="2019-08" db="EMBL/GenBank/DDBJ databases">
        <authorList>
            <person name="Kucharzyk K."/>
            <person name="Murdoch R.W."/>
            <person name="Higgins S."/>
            <person name="Loffler F."/>
        </authorList>
    </citation>
    <scope>NUCLEOTIDE SEQUENCE</scope>
</reference>
<dbReference type="GO" id="GO:0008324">
    <property type="term" value="F:monoatomic cation transmembrane transporter activity"/>
    <property type="evidence" value="ECO:0007669"/>
    <property type="project" value="InterPro"/>
</dbReference>
<evidence type="ECO:0000259" key="7">
    <source>
        <dbReference type="Pfam" id="PF01545"/>
    </source>
</evidence>
<dbReference type="SUPFAM" id="SSF161111">
    <property type="entry name" value="Cation efflux protein transmembrane domain-like"/>
    <property type="match status" value="1"/>
</dbReference>
<dbReference type="InterPro" id="IPR058533">
    <property type="entry name" value="Cation_efflux_TM"/>
</dbReference>
<dbReference type="AlphaFoldDB" id="A0A645AFK3"/>
<name>A0A645AFK3_9ZZZZ</name>
<dbReference type="InterPro" id="IPR027469">
    <property type="entry name" value="Cation_efflux_TMD_sf"/>
</dbReference>
<feature type="domain" description="Cation efflux protein cytoplasmic" evidence="8">
    <location>
        <begin position="174"/>
        <end position="250"/>
    </location>
</feature>
<accession>A0A645AFK3</accession>
<feature type="transmembrane region" description="Helical" evidence="6">
    <location>
        <begin position="74"/>
        <end position="98"/>
    </location>
</feature>
<sequence length="336" mass="36435">MAITADAFNNLSDAGSSVITLVGFRLAGQRADKNHPFGHGRLEYLSGLLVSLLILLVGVELGKASVQKIFNPEPVVLTALTVGVLAASIGIKLWMSVFNRSLSRRVKSAAMAAVATDSLSDAVATSAVLLSLVIGHFTGFHADAWAGLLVAAFILRAGWGAVRDTLDPLLGKTPDPELVRAIEETVMRHSDISGLHDLVIHDYGPGRSIMSLHAEVPAGGDLMALHETIDALERELKERFGIETTIHMDPIVTDDGVTTALREAVEHLVREVNPQLSIHDFRMTAGRTHTNLIFDVVVPFNCPLNDRELEQSVRTRVRALEDGKYDAVIQLDRSYV</sequence>
<evidence type="ECO:0000256" key="2">
    <source>
        <dbReference type="ARBA" id="ARBA00022448"/>
    </source>
</evidence>
<dbReference type="InterPro" id="IPR050291">
    <property type="entry name" value="CDF_Transporter"/>
</dbReference>
<keyword evidence="4 6" id="KW-1133">Transmembrane helix</keyword>
<evidence type="ECO:0000313" key="9">
    <source>
        <dbReference type="EMBL" id="MPM51985.1"/>
    </source>
</evidence>
<evidence type="ECO:0000259" key="8">
    <source>
        <dbReference type="Pfam" id="PF16916"/>
    </source>
</evidence>